<evidence type="ECO:0000256" key="12">
    <source>
        <dbReference type="ARBA" id="ARBA00042372"/>
    </source>
</evidence>
<dbReference type="EC" id="5.4.99.28" evidence="8"/>
<dbReference type="GO" id="GO:0160151">
    <property type="term" value="F:tRNA pseudouridine(32) synthase activity"/>
    <property type="evidence" value="ECO:0007669"/>
    <property type="project" value="UniProtKB-EC"/>
</dbReference>
<evidence type="ECO:0000256" key="7">
    <source>
        <dbReference type="ARBA" id="ARBA00037305"/>
    </source>
</evidence>
<dbReference type="InterPro" id="IPR050188">
    <property type="entry name" value="RluA_PseudoU_synthase"/>
</dbReference>
<evidence type="ECO:0000256" key="3">
    <source>
        <dbReference type="ARBA" id="ARBA00022694"/>
    </source>
</evidence>
<evidence type="ECO:0000259" key="16">
    <source>
        <dbReference type="Pfam" id="PF00849"/>
    </source>
</evidence>
<dbReference type="OrthoDB" id="9807829at2"/>
<comment type="similarity">
    <text evidence="1">Belongs to the pseudouridine synthase RluA family.</text>
</comment>
<evidence type="ECO:0000256" key="9">
    <source>
        <dbReference type="ARBA" id="ARBA00038945"/>
    </source>
</evidence>
<dbReference type="GO" id="GO:0160142">
    <property type="term" value="F:23S rRNA pseudouridine(746) synthase activity"/>
    <property type="evidence" value="ECO:0007669"/>
    <property type="project" value="UniProtKB-EC"/>
</dbReference>
<dbReference type="PROSITE" id="PS01129">
    <property type="entry name" value="PSI_RLU"/>
    <property type="match status" value="1"/>
</dbReference>
<organism evidence="17 18">
    <name type="scientific">Maritalea mobilis</name>
    <dbReference type="NCBI Taxonomy" id="483324"/>
    <lineage>
        <taxon>Bacteria</taxon>
        <taxon>Pseudomonadati</taxon>
        <taxon>Pseudomonadota</taxon>
        <taxon>Alphaproteobacteria</taxon>
        <taxon>Hyphomicrobiales</taxon>
        <taxon>Devosiaceae</taxon>
        <taxon>Maritalea</taxon>
    </lineage>
</organism>
<dbReference type="EMBL" id="SNYR01000001">
    <property type="protein sequence ID" value="TDQ67019.1"/>
    <property type="molecule type" value="Genomic_DNA"/>
</dbReference>
<dbReference type="SUPFAM" id="SSF55120">
    <property type="entry name" value="Pseudouridine synthase"/>
    <property type="match status" value="1"/>
</dbReference>
<evidence type="ECO:0000256" key="13">
    <source>
        <dbReference type="ARBA" id="ARBA00042844"/>
    </source>
</evidence>
<dbReference type="RefSeq" id="WP_133571665.1">
    <property type="nucleotide sequence ID" value="NZ_SNYR01000001.1"/>
</dbReference>
<dbReference type="GO" id="GO:0008033">
    <property type="term" value="P:tRNA processing"/>
    <property type="evidence" value="ECO:0007669"/>
    <property type="project" value="UniProtKB-KW"/>
</dbReference>
<keyword evidence="3" id="KW-0819">tRNA processing</keyword>
<dbReference type="Pfam" id="PF00849">
    <property type="entry name" value="PseudoU_synth_2"/>
    <property type="match status" value="1"/>
</dbReference>
<dbReference type="PANTHER" id="PTHR21600">
    <property type="entry name" value="MITOCHONDRIAL RNA PSEUDOURIDINE SYNTHASE"/>
    <property type="match status" value="1"/>
</dbReference>
<evidence type="ECO:0000256" key="4">
    <source>
        <dbReference type="ARBA" id="ARBA00023235"/>
    </source>
</evidence>
<evidence type="ECO:0000256" key="5">
    <source>
        <dbReference type="ARBA" id="ARBA00036184"/>
    </source>
</evidence>
<dbReference type="AlphaFoldDB" id="A0A4R6VSJ7"/>
<gene>
    <name evidence="17" type="ORF">ATL17_1025</name>
</gene>
<evidence type="ECO:0000256" key="6">
    <source>
        <dbReference type="ARBA" id="ARBA00036916"/>
    </source>
</evidence>
<dbReference type="GO" id="GO:0000455">
    <property type="term" value="P:enzyme-directed rRNA pseudouridine synthesis"/>
    <property type="evidence" value="ECO:0007669"/>
    <property type="project" value="TreeGrafter"/>
</dbReference>
<comment type="catalytic activity">
    <reaction evidence="6">
        <text>uridine(746) in 23S rRNA = pseudouridine(746) in 23S rRNA</text>
        <dbReference type="Rhea" id="RHEA:42548"/>
        <dbReference type="Rhea" id="RHEA-COMP:10109"/>
        <dbReference type="Rhea" id="RHEA-COMP:10110"/>
        <dbReference type="ChEBI" id="CHEBI:65314"/>
        <dbReference type="ChEBI" id="CHEBI:65315"/>
        <dbReference type="EC" id="5.4.99.29"/>
    </reaction>
</comment>
<evidence type="ECO:0000313" key="18">
    <source>
        <dbReference type="Proteomes" id="UP000295391"/>
    </source>
</evidence>
<comment type="function">
    <text evidence="7">Dual specificity enzyme that catalyzes the synthesis of pseudouridine from uracil-746 in 23S ribosomal RNA and from uracil-32 in the anticodon stem and loop of transfer RNAs.</text>
</comment>
<evidence type="ECO:0000256" key="15">
    <source>
        <dbReference type="ARBA" id="ARBA00043143"/>
    </source>
</evidence>
<comment type="caution">
    <text evidence="17">The sequence shown here is derived from an EMBL/GenBank/DDBJ whole genome shotgun (WGS) entry which is preliminary data.</text>
</comment>
<dbReference type="InterPro" id="IPR006145">
    <property type="entry name" value="PsdUridine_synth_RsuA/RluA"/>
</dbReference>
<proteinExistence type="inferred from homology"/>
<name>A0A4R6VSJ7_9HYPH</name>
<dbReference type="InterPro" id="IPR006224">
    <property type="entry name" value="PsdUridine_synth_RluA-like_CS"/>
</dbReference>
<evidence type="ECO:0000313" key="17">
    <source>
        <dbReference type="EMBL" id="TDQ67019.1"/>
    </source>
</evidence>
<evidence type="ECO:0000256" key="8">
    <source>
        <dbReference type="ARBA" id="ARBA00038944"/>
    </source>
</evidence>
<dbReference type="CDD" id="cd02869">
    <property type="entry name" value="PseudoU_synth_RluA_like"/>
    <property type="match status" value="1"/>
</dbReference>
<keyword evidence="18" id="KW-1185">Reference proteome</keyword>
<dbReference type="InterPro" id="IPR020103">
    <property type="entry name" value="PsdUridine_synth_cat_dom_sf"/>
</dbReference>
<dbReference type="Gene3D" id="3.30.2350.10">
    <property type="entry name" value="Pseudouridine synthase"/>
    <property type="match status" value="1"/>
</dbReference>
<dbReference type="GO" id="GO:0003723">
    <property type="term" value="F:RNA binding"/>
    <property type="evidence" value="ECO:0007669"/>
    <property type="project" value="InterPro"/>
</dbReference>
<evidence type="ECO:0000256" key="10">
    <source>
        <dbReference type="ARBA" id="ARBA00039988"/>
    </source>
</evidence>
<evidence type="ECO:0000256" key="2">
    <source>
        <dbReference type="ARBA" id="ARBA00022552"/>
    </source>
</evidence>
<feature type="domain" description="Pseudouridine synthase RsuA/RluA-like" evidence="16">
    <location>
        <begin position="22"/>
        <end position="168"/>
    </location>
</feature>
<protein>
    <recommendedName>
        <fullName evidence="10">Dual-specificity RNA pseudouridine synthase RluA</fullName>
        <ecNumber evidence="8">5.4.99.28</ecNumber>
        <ecNumber evidence="9">5.4.99.29</ecNumber>
    </recommendedName>
    <alternativeName>
        <fullName evidence="11">23S rRNA pseudouridine(746) synthase</fullName>
    </alternativeName>
    <alternativeName>
        <fullName evidence="14">Ribosomal large subunit pseudouridine synthase A</fullName>
    </alternativeName>
    <alternativeName>
        <fullName evidence="13">rRNA pseudouridylate synthase A</fullName>
    </alternativeName>
    <alternativeName>
        <fullName evidence="15">rRNA-uridine isomerase A</fullName>
    </alternativeName>
    <alternativeName>
        <fullName evidence="12">tRNA pseudouridine(32) synthase</fullName>
    </alternativeName>
</protein>
<comment type="catalytic activity">
    <reaction evidence="5">
        <text>uridine(32) in tRNA = pseudouridine(32) in tRNA</text>
        <dbReference type="Rhea" id="RHEA:42544"/>
        <dbReference type="Rhea" id="RHEA-COMP:10107"/>
        <dbReference type="Rhea" id="RHEA-COMP:10108"/>
        <dbReference type="ChEBI" id="CHEBI:65314"/>
        <dbReference type="ChEBI" id="CHEBI:65315"/>
        <dbReference type="EC" id="5.4.99.28"/>
    </reaction>
</comment>
<dbReference type="Proteomes" id="UP000295391">
    <property type="component" value="Unassembled WGS sequence"/>
</dbReference>
<dbReference type="PANTHER" id="PTHR21600:SF91">
    <property type="entry name" value="DUAL-SPECIFICITY RNA PSEUDOURIDINE SYNTHASE RLUA"/>
    <property type="match status" value="1"/>
</dbReference>
<evidence type="ECO:0000256" key="14">
    <source>
        <dbReference type="ARBA" id="ARBA00042883"/>
    </source>
</evidence>
<reference evidence="17 18" key="1">
    <citation type="submission" date="2019-03" db="EMBL/GenBank/DDBJ databases">
        <title>Genomic Encyclopedia of Type Strains, Phase III (KMG-III): the genomes of soil and plant-associated and newly described type strains.</title>
        <authorList>
            <person name="Whitman W."/>
        </authorList>
    </citation>
    <scope>NUCLEOTIDE SEQUENCE [LARGE SCALE GENOMIC DNA]</scope>
    <source>
        <strain evidence="17 18">CGMCC 1.7002</strain>
    </source>
</reference>
<sequence length="218" mass="25115">MRPPLDYQPPKDPLKIIFEDDDLLVVDKPSGLLTVPGKAEHLWDCLEYRAKQYCDEARIIHRLDMDTSGIVILAKNANAHRHIGLQFERRHTSKIYQALAWGNAEKDEGLIDLPLRCDWPNRPLQLIDFDKGKSAQTRYEVLERNERTSRFDLFPITGRSHQLRVHLLALGHPILGDNFYAPLFVQAAHDRLCLHARFLEVHHPNGGERISFESGVPF</sequence>
<evidence type="ECO:0000256" key="1">
    <source>
        <dbReference type="ARBA" id="ARBA00010876"/>
    </source>
</evidence>
<keyword evidence="4" id="KW-0413">Isomerase</keyword>
<keyword evidence="2" id="KW-0698">rRNA processing</keyword>
<evidence type="ECO:0000256" key="11">
    <source>
        <dbReference type="ARBA" id="ARBA00041266"/>
    </source>
</evidence>
<dbReference type="EC" id="5.4.99.29" evidence="9"/>
<accession>A0A4R6VSJ7</accession>